<evidence type="ECO:0000256" key="2">
    <source>
        <dbReference type="ARBA" id="ARBA00022723"/>
    </source>
</evidence>
<protein>
    <recommendedName>
        <fullName evidence="10">PHD-type domain-containing protein</fullName>
    </recommendedName>
</protein>
<reference evidence="11 12" key="1">
    <citation type="submission" date="2024-11" db="EMBL/GenBank/DDBJ databases">
        <title>Adaptive evolution of stress response genes in parasites aligns with host niche diversity.</title>
        <authorList>
            <person name="Hahn C."/>
            <person name="Resl P."/>
        </authorList>
    </citation>
    <scope>NUCLEOTIDE SEQUENCE [LARGE SCALE GENOMIC DNA]</scope>
    <source>
        <strain evidence="11">EGGRZ-B1_66</strain>
        <tissue evidence="11">Body</tissue>
    </source>
</reference>
<proteinExistence type="predicted"/>
<dbReference type="Gene3D" id="3.30.40.10">
    <property type="entry name" value="Zinc/RING finger domain, C3HC4 (zinc finger)"/>
    <property type="match status" value="1"/>
</dbReference>
<evidence type="ECO:0000256" key="9">
    <source>
        <dbReference type="PROSITE-ProRule" id="PRU00146"/>
    </source>
</evidence>
<dbReference type="PANTHER" id="PTHR45888">
    <property type="entry name" value="HL01030P-RELATED"/>
    <property type="match status" value="1"/>
</dbReference>
<dbReference type="GO" id="GO:0005634">
    <property type="term" value="C:nucleus"/>
    <property type="evidence" value="ECO:0007669"/>
    <property type="project" value="UniProtKB-SubCell"/>
</dbReference>
<evidence type="ECO:0000256" key="7">
    <source>
        <dbReference type="ARBA" id="ARBA00023163"/>
    </source>
</evidence>
<organism evidence="11 12">
    <name type="scientific">Cichlidogyrus casuarinus</name>
    <dbReference type="NCBI Taxonomy" id="1844966"/>
    <lineage>
        <taxon>Eukaryota</taxon>
        <taxon>Metazoa</taxon>
        <taxon>Spiralia</taxon>
        <taxon>Lophotrochozoa</taxon>
        <taxon>Platyhelminthes</taxon>
        <taxon>Monogenea</taxon>
        <taxon>Monopisthocotylea</taxon>
        <taxon>Dactylogyridea</taxon>
        <taxon>Ancyrocephalidae</taxon>
        <taxon>Cichlidogyrus</taxon>
    </lineage>
</organism>
<feature type="domain" description="PHD-type" evidence="10">
    <location>
        <begin position="68"/>
        <end position="127"/>
    </location>
</feature>
<keyword evidence="2" id="KW-0479">Metal-binding</keyword>
<evidence type="ECO:0000313" key="12">
    <source>
        <dbReference type="Proteomes" id="UP001626550"/>
    </source>
</evidence>
<dbReference type="SUPFAM" id="SSF57903">
    <property type="entry name" value="FYVE/PHD zinc finger"/>
    <property type="match status" value="2"/>
</dbReference>
<evidence type="ECO:0000256" key="8">
    <source>
        <dbReference type="ARBA" id="ARBA00023242"/>
    </source>
</evidence>
<gene>
    <name evidence="11" type="ORF">Ciccas_000036</name>
</gene>
<comment type="subcellular location">
    <subcellularLocation>
        <location evidence="1">Nucleus</location>
    </subcellularLocation>
</comment>
<dbReference type="AlphaFoldDB" id="A0ABD2QP35"/>
<keyword evidence="7" id="KW-0804">Transcription</keyword>
<keyword evidence="3" id="KW-0677">Repeat</keyword>
<dbReference type="EMBL" id="JBJKFK010000002">
    <property type="protein sequence ID" value="KAL3321280.1"/>
    <property type="molecule type" value="Genomic_DNA"/>
</dbReference>
<evidence type="ECO:0000256" key="6">
    <source>
        <dbReference type="ARBA" id="ARBA00023015"/>
    </source>
</evidence>
<dbReference type="PANTHER" id="PTHR45888:SF4">
    <property type="entry name" value="PHD FINGER PROTEIN 10"/>
    <property type="match status" value="1"/>
</dbReference>
<dbReference type="InterPro" id="IPR019786">
    <property type="entry name" value="Zinc_finger_PHD-type_CS"/>
</dbReference>
<comment type="caution">
    <text evidence="11">The sequence shown here is derived from an EMBL/GenBank/DDBJ whole genome shotgun (WGS) entry which is preliminary data.</text>
</comment>
<evidence type="ECO:0000256" key="3">
    <source>
        <dbReference type="ARBA" id="ARBA00022737"/>
    </source>
</evidence>
<dbReference type="InterPro" id="IPR019787">
    <property type="entry name" value="Znf_PHD-finger"/>
</dbReference>
<dbReference type="GO" id="GO:0008270">
    <property type="term" value="F:zinc ion binding"/>
    <property type="evidence" value="ECO:0007669"/>
    <property type="project" value="UniProtKB-KW"/>
</dbReference>
<dbReference type="InterPro" id="IPR013083">
    <property type="entry name" value="Znf_RING/FYVE/PHD"/>
</dbReference>
<evidence type="ECO:0000256" key="5">
    <source>
        <dbReference type="ARBA" id="ARBA00022833"/>
    </source>
</evidence>
<evidence type="ECO:0000256" key="1">
    <source>
        <dbReference type="ARBA" id="ARBA00004123"/>
    </source>
</evidence>
<accession>A0ABD2QP35</accession>
<evidence type="ECO:0000313" key="11">
    <source>
        <dbReference type="EMBL" id="KAL3321280.1"/>
    </source>
</evidence>
<dbReference type="CDD" id="cd15526">
    <property type="entry name" value="PHD1_MOZ_d4"/>
    <property type="match status" value="1"/>
</dbReference>
<evidence type="ECO:0000256" key="4">
    <source>
        <dbReference type="ARBA" id="ARBA00022771"/>
    </source>
</evidence>
<dbReference type="InterPro" id="IPR011011">
    <property type="entry name" value="Znf_FYVE_PHD"/>
</dbReference>
<dbReference type="PROSITE" id="PS01359">
    <property type="entry name" value="ZF_PHD_1"/>
    <property type="match status" value="1"/>
</dbReference>
<sequence length="196" mass="21891">MYQLKKLAKIIPICCYCLGDEKLNKTNKVAEKMIACWACGTCAHPSCMKMSEQIFKTVQSLKWFCLNCKHCSICHRANKTDKSEVQPSDAEFLLCDKCDRGYHMTCIDPTLDSPPPGSWFCPICDRESASSPIKSKVSSEVDAYLTELSIAEQLSTSEFQQIRSSLEADNTVHQLRGRVGVLPFFRILPGAGVNLV</sequence>
<dbReference type="SMART" id="SM00249">
    <property type="entry name" value="PHD"/>
    <property type="match status" value="2"/>
</dbReference>
<keyword evidence="12" id="KW-1185">Reference proteome</keyword>
<dbReference type="Pfam" id="PF00628">
    <property type="entry name" value="PHD"/>
    <property type="match status" value="1"/>
</dbReference>
<keyword evidence="6" id="KW-0805">Transcription regulation</keyword>
<keyword evidence="8" id="KW-0539">Nucleus</keyword>
<dbReference type="InterPro" id="IPR001965">
    <property type="entry name" value="Znf_PHD"/>
</dbReference>
<dbReference type="PROSITE" id="PS50016">
    <property type="entry name" value="ZF_PHD_2"/>
    <property type="match status" value="1"/>
</dbReference>
<dbReference type="Proteomes" id="UP001626550">
    <property type="component" value="Unassembled WGS sequence"/>
</dbReference>
<name>A0ABD2QP35_9PLAT</name>
<keyword evidence="4 9" id="KW-0863">Zinc-finger</keyword>
<evidence type="ECO:0000259" key="10">
    <source>
        <dbReference type="PROSITE" id="PS50016"/>
    </source>
</evidence>
<keyword evidence="5" id="KW-0862">Zinc</keyword>